<sequence>MGKYGLLADYLRHAASPVSMTFDEIDHLVGGLPASARRHRAWWANEADGRHVQARAWVQAGWRVGDVSLTQERVRFARASATDA</sequence>
<organism evidence="2 3">
    <name type="scientific">Euzebya pacifica</name>
    <dbReference type="NCBI Taxonomy" id="1608957"/>
    <lineage>
        <taxon>Bacteria</taxon>
        <taxon>Bacillati</taxon>
        <taxon>Actinomycetota</taxon>
        <taxon>Nitriliruptoria</taxon>
        <taxon>Euzebyales</taxon>
    </lineage>
</organism>
<keyword evidence="3" id="KW-1185">Reference proteome</keyword>
<evidence type="ECO:0000313" key="3">
    <source>
        <dbReference type="Proteomes" id="UP000264006"/>
    </source>
</evidence>
<feature type="domain" description="DUF7662" evidence="1">
    <location>
        <begin position="4"/>
        <end position="78"/>
    </location>
</feature>
<dbReference type="Pfam" id="PF24698">
    <property type="entry name" value="DUF7662"/>
    <property type="match status" value="1"/>
</dbReference>
<dbReference type="AlphaFoldDB" id="A0A346XS58"/>
<dbReference type="EMBL" id="CP031165">
    <property type="protein sequence ID" value="AXV05055.1"/>
    <property type="molecule type" value="Genomic_DNA"/>
</dbReference>
<proteinExistence type="predicted"/>
<dbReference type="RefSeq" id="WP_114589915.1">
    <property type="nucleotide sequence ID" value="NZ_CP031165.1"/>
</dbReference>
<dbReference type="OrthoDB" id="3480230at2"/>
<protein>
    <recommendedName>
        <fullName evidence="1">DUF7662 domain-containing protein</fullName>
    </recommendedName>
</protein>
<name>A0A346XS58_9ACTN</name>
<evidence type="ECO:0000259" key="1">
    <source>
        <dbReference type="Pfam" id="PF24698"/>
    </source>
</evidence>
<gene>
    <name evidence="2" type="ORF">DVS28_a0348</name>
</gene>
<dbReference type="KEGG" id="euz:DVS28_a0348"/>
<dbReference type="InterPro" id="IPR056079">
    <property type="entry name" value="DUF7662"/>
</dbReference>
<dbReference type="Proteomes" id="UP000264006">
    <property type="component" value="Chromosome"/>
</dbReference>
<evidence type="ECO:0000313" key="2">
    <source>
        <dbReference type="EMBL" id="AXV05055.1"/>
    </source>
</evidence>
<accession>A0A346XS58</accession>
<reference evidence="2 3" key="1">
    <citation type="submission" date="2018-09" db="EMBL/GenBank/DDBJ databases">
        <title>Complete genome sequence of Euzebya sp. DY32-46 isolated from seawater of Pacific Ocean.</title>
        <authorList>
            <person name="Xu L."/>
            <person name="Wu Y.-H."/>
            <person name="Xu X.-W."/>
        </authorList>
    </citation>
    <scope>NUCLEOTIDE SEQUENCE [LARGE SCALE GENOMIC DNA]</scope>
    <source>
        <strain evidence="2 3">DY32-46</strain>
    </source>
</reference>